<dbReference type="PANTHER" id="PTHR43491">
    <property type="entry name" value="UDP-N-ACETYL-D-MANNOSAMINE DEHYDROGENASE"/>
    <property type="match status" value="1"/>
</dbReference>
<evidence type="ECO:0000313" key="5">
    <source>
        <dbReference type="EMBL" id="MEY8763488.1"/>
    </source>
</evidence>
<dbReference type="InterPro" id="IPR036220">
    <property type="entry name" value="UDP-Glc/GDP-Man_DH_C_sf"/>
</dbReference>
<dbReference type="NCBIfam" id="TIGR03026">
    <property type="entry name" value="NDP-sugDHase"/>
    <property type="match status" value="1"/>
</dbReference>
<keyword evidence="6" id="KW-1185">Reference proteome</keyword>
<dbReference type="Pfam" id="PF00984">
    <property type="entry name" value="UDPG_MGDP_dh"/>
    <property type="match status" value="1"/>
</dbReference>
<protein>
    <submittedName>
        <fullName evidence="5">Nucleotide sugar dehydrogenase</fullName>
    </submittedName>
</protein>
<gene>
    <name evidence="5" type="ORF">AB8S09_07535</name>
</gene>
<feature type="domain" description="UDP-glucose/GDP-mannose dehydrogenase C-terminal" evidence="4">
    <location>
        <begin position="333"/>
        <end position="427"/>
    </location>
</feature>
<evidence type="ECO:0000313" key="6">
    <source>
        <dbReference type="Proteomes" id="UP001565220"/>
    </source>
</evidence>
<dbReference type="PANTHER" id="PTHR43491:SF1">
    <property type="entry name" value="UDP-N-ACETYL-D-MANNOSAMINE DEHYDROGENASE"/>
    <property type="match status" value="1"/>
</dbReference>
<dbReference type="SUPFAM" id="SSF48179">
    <property type="entry name" value="6-phosphogluconate dehydrogenase C-terminal domain-like"/>
    <property type="match status" value="1"/>
</dbReference>
<dbReference type="Pfam" id="PF03720">
    <property type="entry name" value="UDPG_MGDP_dh_C"/>
    <property type="match status" value="1"/>
</dbReference>
<dbReference type="InterPro" id="IPR008927">
    <property type="entry name" value="6-PGluconate_DH-like_C_sf"/>
</dbReference>
<name>A0ABV4DYB9_9CLOT</name>
<comment type="similarity">
    <text evidence="3">Belongs to the UDP-glucose/GDP-mannose dehydrogenase family.</text>
</comment>
<accession>A0ABV4DYB9</accession>
<organism evidence="5 6">
    <name type="scientific">Clostridium lapidicellarium</name>
    <dbReference type="NCBI Taxonomy" id="3240931"/>
    <lineage>
        <taxon>Bacteria</taxon>
        <taxon>Bacillati</taxon>
        <taxon>Bacillota</taxon>
        <taxon>Clostridia</taxon>
        <taxon>Eubacteriales</taxon>
        <taxon>Clostridiaceae</taxon>
        <taxon>Clostridium</taxon>
    </lineage>
</organism>
<evidence type="ECO:0000259" key="4">
    <source>
        <dbReference type="SMART" id="SM00984"/>
    </source>
</evidence>
<evidence type="ECO:0000256" key="3">
    <source>
        <dbReference type="PIRNR" id="PIRNR000124"/>
    </source>
</evidence>
<dbReference type="Gene3D" id="3.40.50.720">
    <property type="entry name" value="NAD(P)-binding Rossmann-like Domain"/>
    <property type="match status" value="2"/>
</dbReference>
<evidence type="ECO:0000256" key="1">
    <source>
        <dbReference type="ARBA" id="ARBA00023002"/>
    </source>
</evidence>
<dbReference type="InterPro" id="IPR014027">
    <property type="entry name" value="UDP-Glc/GDP-Man_DH_C"/>
</dbReference>
<dbReference type="SUPFAM" id="SSF51735">
    <property type="entry name" value="NAD(P)-binding Rossmann-fold domains"/>
    <property type="match status" value="1"/>
</dbReference>
<dbReference type="InterPro" id="IPR036291">
    <property type="entry name" value="NAD(P)-bd_dom_sf"/>
</dbReference>
<proteinExistence type="inferred from homology"/>
<dbReference type="EMBL" id="JBGFFE010000008">
    <property type="protein sequence ID" value="MEY8763488.1"/>
    <property type="molecule type" value="Genomic_DNA"/>
</dbReference>
<comment type="caution">
    <text evidence="5">The sequence shown here is derived from an EMBL/GenBank/DDBJ whole genome shotgun (WGS) entry which is preliminary data.</text>
</comment>
<dbReference type="InterPro" id="IPR014026">
    <property type="entry name" value="UDP-Glc/GDP-Man_DH_dimer"/>
</dbReference>
<dbReference type="InterPro" id="IPR017476">
    <property type="entry name" value="UDP-Glc/GDP-Man"/>
</dbReference>
<dbReference type="RefSeq" id="WP_294182152.1">
    <property type="nucleotide sequence ID" value="NZ_JBGFFE010000008.1"/>
</dbReference>
<keyword evidence="1" id="KW-0560">Oxidoreductase</keyword>
<dbReference type="Proteomes" id="UP001565220">
    <property type="component" value="Unassembled WGS sequence"/>
</dbReference>
<keyword evidence="2" id="KW-0520">NAD</keyword>
<dbReference type="InterPro" id="IPR028359">
    <property type="entry name" value="UDP_ManNAc/GlcNAc_DH"/>
</dbReference>
<evidence type="ECO:0000256" key="2">
    <source>
        <dbReference type="ARBA" id="ARBA00023027"/>
    </source>
</evidence>
<reference evidence="5 6" key="1">
    <citation type="submission" date="2024-08" db="EMBL/GenBank/DDBJ databases">
        <title>Clostridium lapicellarii sp. nov., and Clostridium renhuaiense sp. nov., two species isolated from the mud in a fermentation cellar used for producing sauce-flavour Chinese liquors.</title>
        <authorList>
            <person name="Yang F."/>
            <person name="Wang H."/>
            <person name="Chen L.Q."/>
            <person name="Zhou N."/>
            <person name="Lu J.J."/>
            <person name="Pu X.X."/>
            <person name="Wan B."/>
            <person name="Wang L."/>
            <person name="Liu S.J."/>
        </authorList>
    </citation>
    <scope>NUCLEOTIDE SEQUENCE [LARGE SCALE GENOMIC DNA]</scope>
    <source>
        <strain evidence="5 6">MT-113</strain>
    </source>
</reference>
<dbReference type="InterPro" id="IPR001732">
    <property type="entry name" value="UDP-Glc/GDP-Man_DH_N"/>
</dbReference>
<dbReference type="SMART" id="SM00984">
    <property type="entry name" value="UDPG_MGDP_dh_C"/>
    <property type="match status" value="1"/>
</dbReference>
<dbReference type="PIRSF" id="PIRSF500136">
    <property type="entry name" value="UDP_ManNAc_DH"/>
    <property type="match status" value="1"/>
</dbReference>
<dbReference type="Pfam" id="PF03721">
    <property type="entry name" value="UDPG_MGDP_dh_N"/>
    <property type="match status" value="1"/>
</dbReference>
<dbReference type="PIRSF" id="PIRSF000124">
    <property type="entry name" value="UDPglc_GDPman_dh"/>
    <property type="match status" value="1"/>
</dbReference>
<dbReference type="SUPFAM" id="SSF52413">
    <property type="entry name" value="UDP-glucose/GDP-mannose dehydrogenase C-terminal domain"/>
    <property type="match status" value="1"/>
</dbReference>
<sequence length="438" mass="49133">MSQLKDELIEKLENRKARLGVVGLGYVGLPLAVEKAKAGYQVIGFDVQDKKVKSVNEGVNYIGDIVDSDLERLVKEGKLKATTDFSFVKDVDAVSICVPTPLDIYKQPDISYVVNSTKSVAKYLHRGMLVVLESTTYPGTTEEVLKPILEKGGLKCGEDFFLAFSPERVDPGNKHYKTKNTPKVVGGCTPECTEVAATLYRNILESEIYTVSCPAVAEMEKILENTFRNINIGLANEMAVLCKRMGIDIWEVIDAAKTKPYGFMAFYPGPGLGGHCIPLDPFYLSWKAKEYDYHTKLIETSGEINDFMPEFVVDNAMKLLNQYGKAMKGSKVLLLGVAYKKDIDDIRESPVLKIIDHLRKNGAKIVVDDPFIPEFKRGGKVYKTVNWKNEIDSSDIVIITTDHSCYDYQTIVDRAKIIYDTRNATRDVKNNREKIHKL</sequence>